<dbReference type="PANTHER" id="PTHR48094">
    <property type="entry name" value="PROTEIN/NUCLEIC ACID DEGLYCASE DJ-1-RELATED"/>
    <property type="match status" value="1"/>
</dbReference>
<dbReference type="InterPro" id="IPR002818">
    <property type="entry name" value="DJ-1/PfpI"/>
</dbReference>
<evidence type="ECO:0000259" key="2">
    <source>
        <dbReference type="Pfam" id="PF01965"/>
    </source>
</evidence>
<dbReference type="SUPFAM" id="SSF52317">
    <property type="entry name" value="Class I glutamine amidotransferase-like"/>
    <property type="match status" value="1"/>
</dbReference>
<proteinExistence type="inferred from homology"/>
<dbReference type="PROSITE" id="PS51276">
    <property type="entry name" value="PEPTIDASE_C56_PFPI"/>
    <property type="match status" value="1"/>
</dbReference>
<reference evidence="3 4" key="1">
    <citation type="submission" date="2017-03" db="EMBL/GenBank/DDBJ databases">
        <title>Genome sequence of Clostridium oryzae DSM 28571.</title>
        <authorList>
            <person name="Poehlein A."/>
            <person name="Daniel R."/>
        </authorList>
    </citation>
    <scope>NUCLEOTIDE SEQUENCE [LARGE SCALE GENOMIC DNA]</scope>
    <source>
        <strain evidence="3 4">DSM 28571</strain>
    </source>
</reference>
<dbReference type="CDD" id="cd03135">
    <property type="entry name" value="GATase1_DJ-1"/>
    <property type="match status" value="1"/>
</dbReference>
<gene>
    <name evidence="3" type="primary">yajL_2</name>
    <name evidence="3" type="ORF">CLORY_25570</name>
</gene>
<name>A0A1V4IM02_9CLOT</name>
<dbReference type="Proteomes" id="UP000190080">
    <property type="component" value="Unassembled WGS sequence"/>
</dbReference>
<sequence length="186" mass="20558">MKKVLIFLVEDFEEIEAITVVDVMRRAGVQCDMCSVSDEYVTGSHGITVKVDVIMDCVEARDYDVVILPGGPGTENLRKNVRILEFVKDFYMSGRLTAAICAAPAVFADAGIINGHKVTSYPSVQNELKNSIYLEELVVEDGNLLTSRGPATSLPFSYAILKHLGLEEEAEALKEGMMYNFLKENQ</sequence>
<comment type="caution">
    <text evidence="3">The sequence shown here is derived from an EMBL/GenBank/DDBJ whole genome shotgun (WGS) entry which is preliminary data.</text>
</comment>
<keyword evidence="4" id="KW-1185">Reference proteome</keyword>
<evidence type="ECO:0000256" key="1">
    <source>
        <dbReference type="ARBA" id="ARBA00008542"/>
    </source>
</evidence>
<dbReference type="InterPro" id="IPR006287">
    <property type="entry name" value="DJ-1"/>
</dbReference>
<evidence type="ECO:0000313" key="4">
    <source>
        <dbReference type="Proteomes" id="UP000190080"/>
    </source>
</evidence>
<dbReference type="Gene3D" id="3.40.50.880">
    <property type="match status" value="1"/>
</dbReference>
<dbReference type="STRING" id="1450648.CLORY_25570"/>
<dbReference type="OrthoDB" id="9800516at2"/>
<dbReference type="AlphaFoldDB" id="A0A1V4IM02"/>
<dbReference type="InterPro" id="IPR029062">
    <property type="entry name" value="Class_I_gatase-like"/>
</dbReference>
<organism evidence="3 4">
    <name type="scientific">Clostridium oryzae</name>
    <dbReference type="NCBI Taxonomy" id="1450648"/>
    <lineage>
        <taxon>Bacteria</taxon>
        <taxon>Bacillati</taxon>
        <taxon>Bacillota</taxon>
        <taxon>Clostridia</taxon>
        <taxon>Eubacteriales</taxon>
        <taxon>Clostridiaceae</taxon>
        <taxon>Clostridium</taxon>
    </lineage>
</organism>
<protein>
    <submittedName>
        <fullName evidence="3">Chaperone protein YajL</fullName>
    </submittedName>
</protein>
<dbReference type="InterPro" id="IPR050325">
    <property type="entry name" value="Prot/Nucl_acid_deglycase"/>
</dbReference>
<feature type="domain" description="DJ-1/PfpI" evidence="2">
    <location>
        <begin position="2"/>
        <end position="162"/>
    </location>
</feature>
<dbReference type="InterPro" id="IPR006286">
    <property type="entry name" value="C56_PfpI-like"/>
</dbReference>
<dbReference type="PANTHER" id="PTHR48094:SF12">
    <property type="entry name" value="PARKINSON DISEASE PROTEIN 7 HOMOLOG"/>
    <property type="match status" value="1"/>
</dbReference>
<dbReference type="NCBIfam" id="TIGR01383">
    <property type="entry name" value="not_thiJ"/>
    <property type="match status" value="1"/>
</dbReference>
<dbReference type="GO" id="GO:0005737">
    <property type="term" value="C:cytoplasm"/>
    <property type="evidence" value="ECO:0007669"/>
    <property type="project" value="TreeGrafter"/>
</dbReference>
<accession>A0A1V4IM02</accession>
<comment type="similarity">
    <text evidence="1">Belongs to the peptidase C56 family.</text>
</comment>
<dbReference type="Pfam" id="PF01965">
    <property type="entry name" value="DJ-1_PfpI"/>
    <property type="match status" value="1"/>
</dbReference>
<dbReference type="RefSeq" id="WP_079425027.1">
    <property type="nucleotide sequence ID" value="NZ_MZGV01000027.1"/>
</dbReference>
<evidence type="ECO:0000313" key="3">
    <source>
        <dbReference type="EMBL" id="OPJ60850.1"/>
    </source>
</evidence>
<dbReference type="EMBL" id="MZGV01000027">
    <property type="protein sequence ID" value="OPJ60850.1"/>
    <property type="molecule type" value="Genomic_DNA"/>
</dbReference>